<evidence type="ECO:0000256" key="1">
    <source>
        <dbReference type="ARBA" id="ARBA00022490"/>
    </source>
</evidence>
<protein>
    <recommendedName>
        <fullName evidence="7">tRNA(Ile)-lysidine synthase</fullName>
        <ecNumber evidence="7">6.3.4.19</ecNumber>
    </recommendedName>
    <alternativeName>
        <fullName evidence="7">tRNA(Ile)-2-lysyl-cytidine synthase</fullName>
    </alternativeName>
    <alternativeName>
        <fullName evidence="7">tRNA(Ile)-lysidine synthetase</fullName>
    </alternativeName>
</protein>
<dbReference type="NCBIfam" id="TIGR02432">
    <property type="entry name" value="lysidine_TilS_N"/>
    <property type="match status" value="1"/>
</dbReference>
<feature type="domain" description="tRNA(Ile)-lysidine/2-thiocytidine synthase N-terminal" evidence="8">
    <location>
        <begin position="28"/>
        <end position="207"/>
    </location>
</feature>
<keyword evidence="3 7" id="KW-0819">tRNA processing</keyword>
<organism evidence="10 11">
    <name type="scientific">Pseudocalidococcus azoricus BACA0444</name>
    <dbReference type="NCBI Taxonomy" id="2918990"/>
    <lineage>
        <taxon>Bacteria</taxon>
        <taxon>Bacillati</taxon>
        <taxon>Cyanobacteriota</taxon>
        <taxon>Cyanophyceae</taxon>
        <taxon>Acaryochloridales</taxon>
        <taxon>Thermosynechococcaceae</taxon>
        <taxon>Pseudocalidococcus</taxon>
        <taxon>Pseudocalidococcus azoricus</taxon>
    </lineage>
</organism>
<comment type="function">
    <text evidence="7">Ligates lysine onto the cytidine present at position 34 of the AUA codon-specific tRNA(Ile) that contains the anticodon CAU, in an ATP-dependent manner. Cytidine is converted to lysidine, thus changing the amino acid specificity of the tRNA from methionine to isoleucine.</text>
</comment>
<gene>
    <name evidence="7 10" type="primary">tilS</name>
    <name evidence="10" type="ORF">RIF25_14300</name>
</gene>
<dbReference type="InterPro" id="IPR011063">
    <property type="entry name" value="TilS/TtcA_N"/>
</dbReference>
<dbReference type="AlphaFoldDB" id="A0AAE4K0H3"/>
<evidence type="ECO:0000256" key="3">
    <source>
        <dbReference type="ARBA" id="ARBA00022694"/>
    </source>
</evidence>
<keyword evidence="4 7" id="KW-0547">Nucleotide-binding</keyword>
<dbReference type="InterPro" id="IPR014729">
    <property type="entry name" value="Rossmann-like_a/b/a_fold"/>
</dbReference>
<feature type="domain" description="tRNA(Ile)-lysidine synthase substrate-binding" evidence="9">
    <location>
        <begin position="258"/>
        <end position="304"/>
    </location>
</feature>
<dbReference type="Gene3D" id="3.40.50.620">
    <property type="entry name" value="HUPs"/>
    <property type="match status" value="1"/>
</dbReference>
<evidence type="ECO:0000256" key="2">
    <source>
        <dbReference type="ARBA" id="ARBA00022598"/>
    </source>
</evidence>
<evidence type="ECO:0000313" key="10">
    <source>
        <dbReference type="EMBL" id="MDS3861972.1"/>
    </source>
</evidence>
<dbReference type="GO" id="GO:0006400">
    <property type="term" value="P:tRNA modification"/>
    <property type="evidence" value="ECO:0007669"/>
    <property type="project" value="UniProtKB-UniRule"/>
</dbReference>
<feature type="binding site" evidence="7">
    <location>
        <begin position="33"/>
        <end position="38"/>
    </location>
    <ligand>
        <name>ATP</name>
        <dbReference type="ChEBI" id="CHEBI:30616"/>
    </ligand>
</feature>
<proteinExistence type="inferred from homology"/>
<sequence length="329" mass="37310">MSQAWGDIHARIHTNLRQRLLLPSTARILIAVSGGQDSACLLKLLVDLKPHWAWRLEVIHCNHRWRDDANDNAEFVQALSHRFDLPCHVRVTEQPLTSENQARAWRYTVFGKLARELGCTHVVTGHTATDQAETLLLHLFRGTGLGGLGGMAWSRSLGGAYPDIQLVRPLLDLTRPETAQFCQEQGLDIWLDSTNANLNLRRNRLRLEIMPQLRDYFNPQADRVLAQTATLCQAEQDYLDQETQKHYTTIVNEAIPGLAVNPLQTLHPALQRRLIRAFLQNIFQITPQFDHVEVISNLIFAPKNSQSSPLPKGIVAWVDPPWIKFPDLG</sequence>
<comment type="domain">
    <text evidence="7">The N-terminal region contains the highly conserved SGGXDS motif, predicted to be a P-loop motif involved in ATP binding.</text>
</comment>
<evidence type="ECO:0000256" key="7">
    <source>
        <dbReference type="HAMAP-Rule" id="MF_01161"/>
    </source>
</evidence>
<dbReference type="EMBL" id="JAVMIP010000019">
    <property type="protein sequence ID" value="MDS3861972.1"/>
    <property type="molecule type" value="Genomic_DNA"/>
</dbReference>
<dbReference type="Pfam" id="PF09179">
    <property type="entry name" value="TilS"/>
    <property type="match status" value="1"/>
</dbReference>
<dbReference type="InterPro" id="IPR012094">
    <property type="entry name" value="tRNA_Ile_lys_synt"/>
</dbReference>
<evidence type="ECO:0000256" key="4">
    <source>
        <dbReference type="ARBA" id="ARBA00022741"/>
    </source>
</evidence>
<reference evidence="11" key="1">
    <citation type="submission" date="2023-07" db="EMBL/GenBank/DDBJ databases">
        <authorList>
            <person name="Luz R."/>
            <person name="Cordeiro R."/>
            <person name="Fonseca A."/>
            <person name="Goncalves V."/>
        </authorList>
    </citation>
    <scope>NUCLEOTIDE SEQUENCE [LARGE SCALE GENOMIC DNA]</scope>
    <source>
        <strain evidence="11">BACA0444</strain>
    </source>
</reference>
<dbReference type="Pfam" id="PF01171">
    <property type="entry name" value="ATP_bind_3"/>
    <property type="match status" value="1"/>
</dbReference>
<dbReference type="PANTHER" id="PTHR43033">
    <property type="entry name" value="TRNA(ILE)-LYSIDINE SYNTHASE-RELATED"/>
    <property type="match status" value="1"/>
</dbReference>
<comment type="caution">
    <text evidence="10">The sequence shown here is derived from an EMBL/GenBank/DDBJ whole genome shotgun (WGS) entry which is preliminary data.</text>
</comment>
<dbReference type="EC" id="6.3.4.19" evidence="7"/>
<keyword evidence="11" id="KW-1185">Reference proteome</keyword>
<dbReference type="GO" id="GO:0005524">
    <property type="term" value="F:ATP binding"/>
    <property type="evidence" value="ECO:0007669"/>
    <property type="project" value="UniProtKB-UniRule"/>
</dbReference>
<comment type="similarity">
    <text evidence="7">Belongs to the tRNA(Ile)-lysidine synthase family.</text>
</comment>
<dbReference type="Proteomes" id="UP001268256">
    <property type="component" value="Unassembled WGS sequence"/>
</dbReference>
<keyword evidence="2 7" id="KW-0436">Ligase</keyword>
<dbReference type="InterPro" id="IPR015262">
    <property type="entry name" value="tRNA_Ile_lys_synt_subst-bd"/>
</dbReference>
<evidence type="ECO:0000313" key="11">
    <source>
        <dbReference type="Proteomes" id="UP001268256"/>
    </source>
</evidence>
<dbReference type="CDD" id="cd01992">
    <property type="entry name" value="TilS_N"/>
    <property type="match status" value="1"/>
</dbReference>
<comment type="catalytic activity">
    <reaction evidence="6 7">
        <text>cytidine(34) in tRNA(Ile2) + L-lysine + ATP = lysidine(34) in tRNA(Ile2) + AMP + diphosphate + H(+)</text>
        <dbReference type="Rhea" id="RHEA:43744"/>
        <dbReference type="Rhea" id="RHEA-COMP:10625"/>
        <dbReference type="Rhea" id="RHEA-COMP:10670"/>
        <dbReference type="ChEBI" id="CHEBI:15378"/>
        <dbReference type="ChEBI" id="CHEBI:30616"/>
        <dbReference type="ChEBI" id="CHEBI:32551"/>
        <dbReference type="ChEBI" id="CHEBI:33019"/>
        <dbReference type="ChEBI" id="CHEBI:82748"/>
        <dbReference type="ChEBI" id="CHEBI:83665"/>
        <dbReference type="ChEBI" id="CHEBI:456215"/>
        <dbReference type="EC" id="6.3.4.19"/>
    </reaction>
</comment>
<keyword evidence="5 7" id="KW-0067">ATP-binding</keyword>
<evidence type="ECO:0000259" key="8">
    <source>
        <dbReference type="Pfam" id="PF01171"/>
    </source>
</evidence>
<dbReference type="InterPro" id="IPR012795">
    <property type="entry name" value="tRNA_Ile_lys_synt_N"/>
</dbReference>
<accession>A0AAE4K0H3</accession>
<dbReference type="SUPFAM" id="SSF82829">
    <property type="entry name" value="MesJ substrate recognition domain-like"/>
    <property type="match status" value="1"/>
</dbReference>
<evidence type="ECO:0000256" key="6">
    <source>
        <dbReference type="ARBA" id="ARBA00048539"/>
    </source>
</evidence>
<evidence type="ECO:0000259" key="9">
    <source>
        <dbReference type="Pfam" id="PF09179"/>
    </source>
</evidence>
<dbReference type="RefSeq" id="WP_322879193.1">
    <property type="nucleotide sequence ID" value="NZ_JAVMIP010000019.1"/>
</dbReference>
<dbReference type="GO" id="GO:0005737">
    <property type="term" value="C:cytoplasm"/>
    <property type="evidence" value="ECO:0007669"/>
    <property type="project" value="UniProtKB-SubCell"/>
</dbReference>
<evidence type="ECO:0000256" key="5">
    <source>
        <dbReference type="ARBA" id="ARBA00022840"/>
    </source>
</evidence>
<dbReference type="Gene3D" id="1.20.59.20">
    <property type="match status" value="1"/>
</dbReference>
<keyword evidence="1 7" id="KW-0963">Cytoplasm</keyword>
<dbReference type="HAMAP" id="MF_01161">
    <property type="entry name" value="tRNA_Ile_lys_synt"/>
    <property type="match status" value="1"/>
</dbReference>
<dbReference type="PANTHER" id="PTHR43033:SF1">
    <property type="entry name" value="TRNA(ILE)-LYSIDINE SYNTHASE-RELATED"/>
    <property type="match status" value="1"/>
</dbReference>
<comment type="subcellular location">
    <subcellularLocation>
        <location evidence="7">Cytoplasm</location>
    </subcellularLocation>
</comment>
<dbReference type="SUPFAM" id="SSF52402">
    <property type="entry name" value="Adenine nucleotide alpha hydrolases-like"/>
    <property type="match status" value="1"/>
</dbReference>
<dbReference type="GO" id="GO:0032267">
    <property type="term" value="F:tRNA(Ile)-lysidine synthase activity"/>
    <property type="evidence" value="ECO:0007669"/>
    <property type="project" value="UniProtKB-EC"/>
</dbReference>
<name>A0AAE4K0H3_9CYAN</name>